<dbReference type="AlphaFoldDB" id="A0A2H1WBG1"/>
<dbReference type="EMBL" id="ODYU01007233">
    <property type="protein sequence ID" value="SOQ49834.1"/>
    <property type="molecule type" value="Genomic_DNA"/>
</dbReference>
<dbReference type="SUPFAM" id="SSF53098">
    <property type="entry name" value="Ribonuclease H-like"/>
    <property type="match status" value="1"/>
</dbReference>
<evidence type="ECO:0000313" key="1">
    <source>
        <dbReference type="EMBL" id="SOQ49834.1"/>
    </source>
</evidence>
<reference evidence="1" key="1">
    <citation type="submission" date="2016-07" db="EMBL/GenBank/DDBJ databases">
        <authorList>
            <person name="Bretaudeau A."/>
        </authorList>
    </citation>
    <scope>NUCLEOTIDE SEQUENCE</scope>
    <source>
        <strain evidence="1">Rice</strain>
        <tissue evidence="1">Whole body</tissue>
    </source>
</reference>
<proteinExistence type="predicted"/>
<accession>A0A2H1WBG1</accession>
<sequence>MVEWLNSSLKAVFDWGDANLIKFNANKTQACLFSAIISPDFQNSDGSCVDARGLKKLKDIQEQMNISPLNLKQDVTTRWNSTYDMLMRFSRVKEAIIATLAIMRPDLSLPQEDWCVIDKARELLKIFYDVTVEVSSENYVSAFKYIIFCKIINRMLSKYSSNNIENNEKLHNALQTQMRAKFREVENNTLLCEATILDPAASGIKSRIATQTEPVQELTVQQPPSAAQCGEGGSIWDE</sequence>
<protein>
    <submittedName>
        <fullName evidence="1">SFRICE_038394</fullName>
    </submittedName>
</protein>
<gene>
    <name evidence="1" type="ORF">SFRICE_038394</name>
</gene>
<dbReference type="PANTHER" id="PTHR23272:SF184">
    <property type="entry name" value="OS03G0311250 PROTEIN"/>
    <property type="match status" value="1"/>
</dbReference>
<dbReference type="InterPro" id="IPR012337">
    <property type="entry name" value="RNaseH-like_sf"/>
</dbReference>
<organism evidence="1">
    <name type="scientific">Spodoptera frugiperda</name>
    <name type="common">Fall armyworm</name>
    <dbReference type="NCBI Taxonomy" id="7108"/>
    <lineage>
        <taxon>Eukaryota</taxon>
        <taxon>Metazoa</taxon>
        <taxon>Ecdysozoa</taxon>
        <taxon>Arthropoda</taxon>
        <taxon>Hexapoda</taxon>
        <taxon>Insecta</taxon>
        <taxon>Pterygota</taxon>
        <taxon>Neoptera</taxon>
        <taxon>Endopterygota</taxon>
        <taxon>Lepidoptera</taxon>
        <taxon>Glossata</taxon>
        <taxon>Ditrysia</taxon>
        <taxon>Noctuoidea</taxon>
        <taxon>Noctuidae</taxon>
        <taxon>Amphipyrinae</taxon>
        <taxon>Spodoptera</taxon>
    </lineage>
</organism>
<dbReference type="PANTHER" id="PTHR23272">
    <property type="entry name" value="BED FINGER-RELATED"/>
    <property type="match status" value="1"/>
</dbReference>
<name>A0A2H1WBG1_SPOFR</name>